<dbReference type="InterPro" id="IPR043154">
    <property type="entry name" value="Sec-1-like_dom1"/>
</dbReference>
<dbReference type="InterPro" id="IPR001619">
    <property type="entry name" value="Sec1-like"/>
</dbReference>
<dbReference type="Gene3D" id="3.40.50.1910">
    <property type="match status" value="1"/>
</dbReference>
<evidence type="ECO:0000313" key="3">
    <source>
        <dbReference type="Proteomes" id="UP000001396"/>
    </source>
</evidence>
<dbReference type="FunCoup" id="D3BQC3">
    <property type="interactions" value="907"/>
</dbReference>
<dbReference type="STRING" id="670386.D3BQC3"/>
<dbReference type="AlphaFoldDB" id="D3BQC3"/>
<dbReference type="InterPro" id="IPR036045">
    <property type="entry name" value="Sec1-like_sf"/>
</dbReference>
<reference evidence="2 3" key="1">
    <citation type="journal article" date="2011" name="Genome Res.">
        <title>Phylogeny-wide analysis of social amoeba genomes highlights ancient origins for complex intercellular communication.</title>
        <authorList>
            <person name="Heidel A.J."/>
            <person name="Lawal H.M."/>
            <person name="Felder M."/>
            <person name="Schilde C."/>
            <person name="Helps N.R."/>
            <person name="Tunggal B."/>
            <person name="Rivero F."/>
            <person name="John U."/>
            <person name="Schleicher M."/>
            <person name="Eichinger L."/>
            <person name="Platzer M."/>
            <person name="Noegel A.A."/>
            <person name="Schaap P."/>
            <person name="Gloeckner G."/>
        </authorList>
    </citation>
    <scope>NUCLEOTIDE SEQUENCE [LARGE SCALE GENOMIC DNA]</scope>
    <source>
        <strain evidence="3">ATCC 26659 / Pp 5 / PN500</strain>
    </source>
</reference>
<dbReference type="GeneID" id="31365579"/>
<comment type="similarity">
    <text evidence="1">Belongs to the STXBP/unc-18/SEC1 family.</text>
</comment>
<dbReference type="PANTHER" id="PTHR11679">
    <property type="entry name" value="VESICLE PROTEIN SORTING-ASSOCIATED"/>
    <property type="match status" value="1"/>
</dbReference>
<dbReference type="InterPro" id="IPR027482">
    <property type="entry name" value="Sec1-like_dom2"/>
</dbReference>
<name>D3BQC3_HETP5</name>
<accession>D3BQC3</accession>
<evidence type="ECO:0000313" key="2">
    <source>
        <dbReference type="EMBL" id="EFA76343.1"/>
    </source>
</evidence>
<protein>
    <submittedName>
        <fullName evidence="2">Sec1-like family protein</fullName>
    </submittedName>
</protein>
<dbReference type="PIRSF" id="PIRSF005715">
    <property type="entry name" value="VPS45_Sec1"/>
    <property type="match status" value="1"/>
</dbReference>
<dbReference type="GO" id="GO:0016192">
    <property type="term" value="P:vesicle-mediated transport"/>
    <property type="evidence" value="ECO:0007669"/>
    <property type="project" value="InterPro"/>
</dbReference>
<dbReference type="InParanoid" id="D3BQC3"/>
<dbReference type="Pfam" id="PF00995">
    <property type="entry name" value="Sec1"/>
    <property type="match status" value="1"/>
</dbReference>
<dbReference type="InterPro" id="IPR043127">
    <property type="entry name" value="Sec-1-like_dom3a"/>
</dbReference>
<proteinExistence type="inferred from homology"/>
<organism evidence="2 3">
    <name type="scientific">Heterostelium pallidum (strain ATCC 26659 / Pp 5 / PN500)</name>
    <name type="common">Cellular slime mold</name>
    <name type="synonym">Polysphondylium pallidum</name>
    <dbReference type="NCBI Taxonomy" id="670386"/>
    <lineage>
        <taxon>Eukaryota</taxon>
        <taxon>Amoebozoa</taxon>
        <taxon>Evosea</taxon>
        <taxon>Eumycetozoa</taxon>
        <taxon>Dictyostelia</taxon>
        <taxon>Acytosteliales</taxon>
        <taxon>Acytosteliaceae</taxon>
        <taxon>Heterostelium</taxon>
    </lineage>
</organism>
<dbReference type="RefSeq" id="XP_020428475.1">
    <property type="nucleotide sequence ID" value="XM_020580890.1"/>
</dbReference>
<keyword evidence="3" id="KW-1185">Reference proteome</keyword>
<dbReference type="Gene3D" id="3.90.830.10">
    <property type="entry name" value="Syntaxin Binding Protein 1, Chain A, domain 2"/>
    <property type="match status" value="1"/>
</dbReference>
<sequence>MASINNPLSVAASSMNIRSVLQEYINKMLSGIDGMKVLVLDKETAGMVSMVYSQSEILQKEVFLFEKIDSNSREKMPHMKAVYFVRPTQANVNMIADELRNPKYSDYHLFFTNVIGSASMDEMAKVDDKELVKEVQEFYGDFYPVNPDTYSLNITGALTKRSSAWQTNVNRIIDGVIASLLALKKKPVIRYSAKSEVTKYLAEVVLSKIQKEKEIFDFRKQDSVLLILDRKDDPITPLLHQWTYQSMIHELLTISNNRVSLSKTAEVDPNNEFILSIDQDSFYKDNLYKNYGDLGASIKDLVETYQKKRDESSANIRTIDEMKKFIEQYPNFQKFSTTVSKHVNLMDAMSKKISDNYLMEISEIQQELACNSDHNSAYARLNEILDNPKYSNTDKLVLVLLYSIRYEDGRVWELQEKLSRCGVPPSDIALIQHLKEYAGNTQREGDLLGTKNVLTNFMNGVVKRGLQGVSNIYTQHVPLLQEILDNISKNKLKEQSYPFLTPNPPKERPNDIIVFVVGGITFEEAYNVFKFNSMNSNNGIRVVLGGTTILNCTQFLDDLHNLKLMSVR</sequence>
<dbReference type="Gene3D" id="1.25.40.60">
    <property type="match status" value="1"/>
</dbReference>
<dbReference type="SUPFAM" id="SSF56815">
    <property type="entry name" value="Sec1/munc18-like (SM) proteins"/>
    <property type="match status" value="1"/>
</dbReference>
<evidence type="ECO:0000256" key="1">
    <source>
        <dbReference type="ARBA" id="ARBA00009884"/>
    </source>
</evidence>
<dbReference type="Proteomes" id="UP000001396">
    <property type="component" value="Unassembled WGS sequence"/>
</dbReference>
<gene>
    <name evidence="2" type="primary">vps45</name>
    <name evidence="2" type="ORF">PPL_10108</name>
</gene>
<dbReference type="EMBL" id="ADBJ01000047">
    <property type="protein sequence ID" value="EFA76343.1"/>
    <property type="molecule type" value="Genomic_DNA"/>
</dbReference>
<dbReference type="OMA" id="VHQLNNA"/>
<comment type="caution">
    <text evidence="2">The sequence shown here is derived from an EMBL/GenBank/DDBJ whole genome shotgun (WGS) entry which is preliminary data.</text>
</comment>
<dbReference type="Gene3D" id="3.40.50.2060">
    <property type="match status" value="1"/>
</dbReference>